<dbReference type="FunFam" id="3.40.50.880:FF:000003">
    <property type="entry name" value="Anthranilate synthase component II"/>
    <property type="match status" value="1"/>
</dbReference>
<organism evidence="6 7">
    <name type="scientific">Shewanella denitrificans (strain OS217 / ATCC BAA-1090 / DSM 15013)</name>
    <dbReference type="NCBI Taxonomy" id="318161"/>
    <lineage>
        <taxon>Bacteria</taxon>
        <taxon>Pseudomonadati</taxon>
        <taxon>Pseudomonadota</taxon>
        <taxon>Gammaproteobacteria</taxon>
        <taxon>Alteromonadales</taxon>
        <taxon>Shewanellaceae</taxon>
        <taxon>Shewanella</taxon>
    </lineage>
</organism>
<evidence type="ECO:0000256" key="2">
    <source>
        <dbReference type="ARBA" id="ARBA00022962"/>
    </source>
</evidence>
<dbReference type="SUPFAM" id="SSF52317">
    <property type="entry name" value="Class I glutamine amidotransferase-like"/>
    <property type="match status" value="1"/>
</dbReference>
<keyword evidence="2" id="KW-0315">Glutamine amidotransferase</keyword>
<dbReference type="Gene3D" id="3.40.50.880">
    <property type="match status" value="1"/>
</dbReference>
<reference evidence="6 7" key="1">
    <citation type="submission" date="2006-03" db="EMBL/GenBank/DDBJ databases">
        <title>Complete sequence of Shewanella denitrificans OS217.</title>
        <authorList>
            <consortium name="US DOE Joint Genome Institute"/>
            <person name="Copeland A."/>
            <person name="Lucas S."/>
            <person name="Lapidus A."/>
            <person name="Barry K."/>
            <person name="Detter J.C."/>
            <person name="Glavina del Rio T."/>
            <person name="Hammon N."/>
            <person name="Israni S."/>
            <person name="Dalin E."/>
            <person name="Tice H."/>
            <person name="Pitluck S."/>
            <person name="Brettin T."/>
            <person name="Bruce D."/>
            <person name="Han C."/>
            <person name="Tapia R."/>
            <person name="Gilna P."/>
            <person name="Kiss H."/>
            <person name="Schmutz J."/>
            <person name="Larimer F."/>
            <person name="Land M."/>
            <person name="Hauser L."/>
            <person name="Kyrpides N."/>
            <person name="Lykidis A."/>
            <person name="Richardson P."/>
        </authorList>
    </citation>
    <scope>NUCLEOTIDE SEQUENCE [LARGE SCALE GENOMIC DNA]</scope>
    <source>
        <strain evidence="7">OS217 / ATCC BAA-1090 / DSM 15013</strain>
    </source>
</reference>
<dbReference type="PROSITE" id="PS51273">
    <property type="entry name" value="GATASE_TYPE_1"/>
    <property type="match status" value="1"/>
</dbReference>
<proteinExistence type="predicted"/>
<dbReference type="STRING" id="318161.Sden_2451"/>
<dbReference type="InterPro" id="IPR006221">
    <property type="entry name" value="TrpG/PapA_dom"/>
</dbReference>
<comment type="catalytic activity">
    <reaction evidence="4">
        <text>chorismate + L-glutamine = anthranilate + pyruvate + L-glutamate + H(+)</text>
        <dbReference type="Rhea" id="RHEA:21732"/>
        <dbReference type="ChEBI" id="CHEBI:15361"/>
        <dbReference type="ChEBI" id="CHEBI:15378"/>
        <dbReference type="ChEBI" id="CHEBI:16567"/>
        <dbReference type="ChEBI" id="CHEBI:29748"/>
        <dbReference type="ChEBI" id="CHEBI:29985"/>
        <dbReference type="ChEBI" id="CHEBI:58359"/>
        <dbReference type="EC" id="4.1.3.27"/>
    </reaction>
</comment>
<dbReference type="Proteomes" id="UP000001982">
    <property type="component" value="Chromosome"/>
</dbReference>
<dbReference type="PRINTS" id="PR00096">
    <property type="entry name" value="GATASE"/>
</dbReference>
<dbReference type="GO" id="GO:0005829">
    <property type="term" value="C:cytosol"/>
    <property type="evidence" value="ECO:0007669"/>
    <property type="project" value="TreeGrafter"/>
</dbReference>
<gene>
    <name evidence="6" type="ordered locus">Sden_2451</name>
</gene>
<dbReference type="HOGENOM" id="CLU_014340_1_0_6"/>
<dbReference type="CDD" id="cd01743">
    <property type="entry name" value="GATase1_Anthranilate_Synthase"/>
    <property type="match status" value="1"/>
</dbReference>
<evidence type="ECO:0000256" key="3">
    <source>
        <dbReference type="ARBA" id="ARBA00023239"/>
    </source>
</evidence>
<accession>Q12LE5</accession>
<dbReference type="KEGG" id="sdn:Sden_2451"/>
<dbReference type="GO" id="GO:0000162">
    <property type="term" value="P:L-tryptophan biosynthetic process"/>
    <property type="evidence" value="ECO:0007669"/>
    <property type="project" value="TreeGrafter"/>
</dbReference>
<dbReference type="InterPro" id="IPR017926">
    <property type="entry name" value="GATASE"/>
</dbReference>
<sequence length="240" mass="25658">MSTLIAASTLTAASSFSTSATTQKQATKLYLLDNFDSFTYNLVDQFRSLGFEVVIYRNDVNPQYLADKLLNEAGNAALVLSPGPGAPVDAGCMMSLIRLVAGKVPMLGICLGHQAMVEYYGGKVERAPFVVHGKASPTFHSGQGIFANLPTPLPVARYHSLVATNVPDCLQVIATTDEMPMAILHPEHKAVGFQFHPESILTTLGSQLLTQTLDYLTQANEPLAQTKVTSAQSSQGGQPC</sequence>
<dbReference type="Pfam" id="PF00117">
    <property type="entry name" value="GATase"/>
    <property type="match status" value="1"/>
</dbReference>
<dbReference type="GO" id="GO:0004049">
    <property type="term" value="F:anthranilate synthase activity"/>
    <property type="evidence" value="ECO:0007669"/>
    <property type="project" value="UniProtKB-EC"/>
</dbReference>
<dbReference type="eggNOG" id="COG0512">
    <property type="taxonomic scope" value="Bacteria"/>
</dbReference>
<keyword evidence="7" id="KW-1185">Reference proteome</keyword>
<keyword evidence="3 6" id="KW-0456">Lyase</keyword>
<dbReference type="OrthoDB" id="9786812at2"/>
<evidence type="ECO:0000256" key="4">
    <source>
        <dbReference type="ARBA" id="ARBA00047683"/>
    </source>
</evidence>
<dbReference type="InterPro" id="IPR050472">
    <property type="entry name" value="Anth_synth/Amidotransfase"/>
</dbReference>
<dbReference type="PANTHER" id="PTHR43418:SF2">
    <property type="entry name" value="BIFUNCTIONAL PROTEIN TRPGD"/>
    <property type="match status" value="1"/>
</dbReference>
<dbReference type="EC" id="4.1.3.27" evidence="1"/>
<dbReference type="MEROPS" id="C26.960"/>
<dbReference type="AlphaFoldDB" id="Q12LE5"/>
<evidence type="ECO:0000259" key="5">
    <source>
        <dbReference type="Pfam" id="PF00117"/>
    </source>
</evidence>
<feature type="domain" description="Glutamine amidotransferase" evidence="5">
    <location>
        <begin position="31"/>
        <end position="212"/>
    </location>
</feature>
<evidence type="ECO:0000313" key="6">
    <source>
        <dbReference type="EMBL" id="ABE55731.1"/>
    </source>
</evidence>
<dbReference type="NCBIfam" id="TIGR00566">
    <property type="entry name" value="trpG_papA"/>
    <property type="match status" value="1"/>
</dbReference>
<dbReference type="EMBL" id="CP000302">
    <property type="protein sequence ID" value="ABE55731.1"/>
    <property type="molecule type" value="Genomic_DNA"/>
</dbReference>
<dbReference type="GO" id="GO:0004048">
    <property type="term" value="F:anthranilate phosphoribosyltransferase activity"/>
    <property type="evidence" value="ECO:0007669"/>
    <property type="project" value="TreeGrafter"/>
</dbReference>
<dbReference type="PANTHER" id="PTHR43418">
    <property type="entry name" value="MULTIFUNCTIONAL TRYPTOPHAN BIOSYNTHESIS PROTEIN-RELATED"/>
    <property type="match status" value="1"/>
</dbReference>
<dbReference type="RefSeq" id="WP_011496882.1">
    <property type="nucleotide sequence ID" value="NC_007954.1"/>
</dbReference>
<name>Q12LE5_SHEDO</name>
<dbReference type="InterPro" id="IPR029062">
    <property type="entry name" value="Class_I_gatase-like"/>
</dbReference>
<evidence type="ECO:0000256" key="1">
    <source>
        <dbReference type="ARBA" id="ARBA00012266"/>
    </source>
</evidence>
<dbReference type="GO" id="GO:0002047">
    <property type="term" value="P:phenazine biosynthetic process"/>
    <property type="evidence" value="ECO:0007669"/>
    <property type="project" value="TreeGrafter"/>
</dbReference>
<protein>
    <recommendedName>
        <fullName evidence="1">anthranilate synthase</fullName>
        <ecNumber evidence="1">4.1.3.27</ecNumber>
    </recommendedName>
</protein>
<dbReference type="PRINTS" id="PR00097">
    <property type="entry name" value="ANTSNTHASEII"/>
</dbReference>
<evidence type="ECO:0000313" key="7">
    <source>
        <dbReference type="Proteomes" id="UP000001982"/>
    </source>
</evidence>